<comment type="caution">
    <text evidence="1">The sequence shown here is derived from an EMBL/GenBank/DDBJ whole genome shotgun (WGS) entry which is preliminary data.</text>
</comment>
<gene>
    <name evidence="1" type="ORF">HMPREF9134_01042</name>
</gene>
<proteinExistence type="predicted"/>
<organism evidence="1 2">
    <name type="scientific">Porphyromonas catoniae F0037</name>
    <dbReference type="NCBI Taxonomy" id="1127696"/>
    <lineage>
        <taxon>Bacteria</taxon>
        <taxon>Pseudomonadati</taxon>
        <taxon>Bacteroidota</taxon>
        <taxon>Bacteroidia</taxon>
        <taxon>Bacteroidales</taxon>
        <taxon>Porphyromonadaceae</taxon>
        <taxon>Porphyromonas</taxon>
    </lineage>
</organism>
<dbReference type="HOGENOM" id="CLU_3274310_0_0_10"/>
<accession>L1NCS6</accession>
<evidence type="ECO:0000313" key="1">
    <source>
        <dbReference type="EMBL" id="EKY01136.1"/>
    </source>
</evidence>
<evidence type="ECO:0000313" key="2">
    <source>
        <dbReference type="Proteomes" id="UP000010408"/>
    </source>
</evidence>
<name>L1NCS6_9PORP</name>
<dbReference type="Proteomes" id="UP000010408">
    <property type="component" value="Unassembled WGS sequence"/>
</dbReference>
<protein>
    <submittedName>
        <fullName evidence="1">Uncharacterized protein</fullName>
    </submittedName>
</protein>
<dbReference type="AlphaFoldDB" id="L1NCS6"/>
<dbReference type="STRING" id="1127696.HMPREF9134_01042"/>
<dbReference type="EMBL" id="AMEQ01000029">
    <property type="protein sequence ID" value="EKY01136.1"/>
    <property type="molecule type" value="Genomic_DNA"/>
</dbReference>
<sequence>MNIKIAHSPSHTLSREIREKLLGYTQRQSKEANKTHSLFFI</sequence>
<reference evidence="1 2" key="1">
    <citation type="submission" date="2012-05" db="EMBL/GenBank/DDBJ databases">
        <authorList>
            <person name="Weinstock G."/>
            <person name="Sodergren E."/>
            <person name="Lobos E.A."/>
            <person name="Fulton L."/>
            <person name="Fulton R."/>
            <person name="Courtney L."/>
            <person name="Fronick C."/>
            <person name="O'Laughlin M."/>
            <person name="Godfrey J."/>
            <person name="Wilson R.M."/>
            <person name="Miner T."/>
            <person name="Farmer C."/>
            <person name="Delehaunty K."/>
            <person name="Cordes M."/>
            <person name="Minx P."/>
            <person name="Tomlinson C."/>
            <person name="Chen J."/>
            <person name="Wollam A."/>
            <person name="Pepin K.H."/>
            <person name="Bhonagiri V."/>
            <person name="Zhang X."/>
            <person name="Suruliraj S."/>
            <person name="Warren W."/>
            <person name="Mitreva M."/>
            <person name="Mardis E.R."/>
            <person name="Wilson R.K."/>
        </authorList>
    </citation>
    <scope>NUCLEOTIDE SEQUENCE [LARGE SCALE GENOMIC DNA]</scope>
    <source>
        <strain evidence="1 2">F0037</strain>
    </source>
</reference>